<dbReference type="EMBL" id="JACHVC010000013">
    <property type="protein sequence ID" value="MBC2607488.1"/>
    <property type="molecule type" value="Genomic_DNA"/>
</dbReference>
<dbReference type="Proteomes" id="UP000526501">
    <property type="component" value="Unassembled WGS sequence"/>
</dbReference>
<comment type="cofactor">
    <cofactor evidence="1">
        <name>Zn(2+)</name>
        <dbReference type="ChEBI" id="CHEBI:29105"/>
    </cofactor>
</comment>
<name>A0A7X1E9S2_9BACT</name>
<keyword evidence="8" id="KW-1185">Reference proteome</keyword>
<keyword evidence="3" id="KW-0479">Metal-binding</keyword>
<keyword evidence="4" id="KW-0378">Hydrolase</keyword>
<dbReference type="GO" id="GO:0019239">
    <property type="term" value="F:deaminase activity"/>
    <property type="evidence" value="ECO:0007669"/>
    <property type="project" value="InterPro"/>
</dbReference>
<protein>
    <submittedName>
        <fullName evidence="7">Adenosine deaminase</fullName>
    </submittedName>
</protein>
<dbReference type="GO" id="GO:0016814">
    <property type="term" value="F:hydrolase activity, acting on carbon-nitrogen (but not peptide) bonds, in cyclic amidines"/>
    <property type="evidence" value="ECO:0007669"/>
    <property type="project" value="UniProtKB-ARBA"/>
</dbReference>
<dbReference type="RefSeq" id="WP_185661374.1">
    <property type="nucleotide sequence ID" value="NZ_CAWPOO010000013.1"/>
</dbReference>
<organism evidence="7 8">
    <name type="scientific">Pelagicoccus albus</name>
    <dbReference type="NCBI Taxonomy" id="415222"/>
    <lineage>
        <taxon>Bacteria</taxon>
        <taxon>Pseudomonadati</taxon>
        <taxon>Verrucomicrobiota</taxon>
        <taxon>Opitutia</taxon>
        <taxon>Puniceicoccales</taxon>
        <taxon>Pelagicoccaceae</taxon>
        <taxon>Pelagicoccus</taxon>
    </lineage>
</organism>
<evidence type="ECO:0000313" key="7">
    <source>
        <dbReference type="EMBL" id="MBC2607488.1"/>
    </source>
</evidence>
<evidence type="ECO:0000256" key="2">
    <source>
        <dbReference type="ARBA" id="ARBA00006676"/>
    </source>
</evidence>
<evidence type="ECO:0000256" key="5">
    <source>
        <dbReference type="ARBA" id="ARBA00022833"/>
    </source>
</evidence>
<keyword evidence="5" id="KW-0862">Zinc</keyword>
<evidence type="ECO:0000256" key="3">
    <source>
        <dbReference type="ARBA" id="ARBA00022723"/>
    </source>
</evidence>
<gene>
    <name evidence="7" type="ORF">H5P27_15655</name>
</gene>
<evidence type="ECO:0000259" key="6">
    <source>
        <dbReference type="Pfam" id="PF00962"/>
    </source>
</evidence>
<sequence>MPTNITEFIDALPKAEHHLHIEGSCPWNIMRSTMPETFHTPPPSWASDYRFTSFAQFEQMIFEYVSPWMTSPERYAEAAREIALERMKENVRYIEMSIAGIALELTQLPLDEVTAAIKDSLPPEIETRLFIGLHHNGFIKNHDRHLESILDCKYLDGIDLHGPEDFPLLDWSKAFWPAARGAGKQTKAHAGELSGSNAVREVISDLGVTKVQHGFRAFEDPEVVSLAVEEKVSFDVCPISNVKLGNVSSMQAHPLLQLEEAGIPCTINTDDPFVFGNCLRDDYLAVHESLGASPEILARFAKNGFTTADIDEASRSKFLGEIDAVLDSYLANQ</sequence>
<dbReference type="GO" id="GO:0046872">
    <property type="term" value="F:metal ion binding"/>
    <property type="evidence" value="ECO:0007669"/>
    <property type="project" value="UniProtKB-KW"/>
</dbReference>
<dbReference type="InterPro" id="IPR001365">
    <property type="entry name" value="A_deaminase_dom"/>
</dbReference>
<evidence type="ECO:0000256" key="1">
    <source>
        <dbReference type="ARBA" id="ARBA00001947"/>
    </source>
</evidence>
<dbReference type="Pfam" id="PF00962">
    <property type="entry name" value="A_deaminase"/>
    <property type="match status" value="1"/>
</dbReference>
<proteinExistence type="inferred from homology"/>
<accession>A0A7X1E9S2</accession>
<feature type="domain" description="Adenosine deaminase" evidence="6">
    <location>
        <begin position="13"/>
        <end position="324"/>
    </location>
</feature>
<comment type="similarity">
    <text evidence="2">Belongs to the metallo-dependent hydrolases superfamily. Adenosine and AMP deaminases family.</text>
</comment>
<evidence type="ECO:0000256" key="4">
    <source>
        <dbReference type="ARBA" id="ARBA00022801"/>
    </source>
</evidence>
<dbReference type="SUPFAM" id="SSF51556">
    <property type="entry name" value="Metallo-dependent hydrolases"/>
    <property type="match status" value="1"/>
</dbReference>
<evidence type="ECO:0000313" key="8">
    <source>
        <dbReference type="Proteomes" id="UP000526501"/>
    </source>
</evidence>
<dbReference type="PANTHER" id="PTHR43114:SF6">
    <property type="entry name" value="ADENINE DEAMINASE"/>
    <property type="match status" value="1"/>
</dbReference>
<dbReference type="InterPro" id="IPR006330">
    <property type="entry name" value="Ado/ade_deaminase"/>
</dbReference>
<reference evidence="7 8" key="1">
    <citation type="submission" date="2020-07" db="EMBL/GenBank/DDBJ databases">
        <authorList>
            <person name="Feng X."/>
        </authorList>
    </citation>
    <scope>NUCLEOTIDE SEQUENCE [LARGE SCALE GENOMIC DNA]</scope>
    <source>
        <strain evidence="7 8">JCM23202</strain>
    </source>
</reference>
<dbReference type="Gene3D" id="3.20.20.140">
    <property type="entry name" value="Metal-dependent hydrolases"/>
    <property type="match status" value="1"/>
</dbReference>
<comment type="caution">
    <text evidence="7">The sequence shown here is derived from an EMBL/GenBank/DDBJ whole genome shotgun (WGS) entry which is preliminary data.</text>
</comment>
<dbReference type="AlphaFoldDB" id="A0A7X1E9S2"/>
<dbReference type="InterPro" id="IPR032466">
    <property type="entry name" value="Metal_Hydrolase"/>
</dbReference>
<dbReference type="PANTHER" id="PTHR43114">
    <property type="entry name" value="ADENINE DEAMINASE"/>
    <property type="match status" value="1"/>
</dbReference>